<evidence type="ECO:0000313" key="14">
    <source>
        <dbReference type="EMBL" id="KAF4716958.1"/>
    </source>
</evidence>
<comment type="similarity">
    <text evidence="11">Belongs to the choline/ethanolamine kinase family.</text>
</comment>
<dbReference type="PANTHER" id="PTHR22603">
    <property type="entry name" value="CHOLINE/ETHANOALAMINE KINASE"/>
    <property type="match status" value="1"/>
</dbReference>
<keyword evidence="4" id="KW-0813">Transport</keyword>
<sequence length="1575" mass="174451">MADSPAASSSVSSLSSHSVAKAVTASVYELDGAMQHNPGFDEMRDHRDEVQSPSQETSSSSSNDEFSRTLDMDLNTVGVIDPKQSKFSVRKISGLNDMPDNVTDFSSLSKPAKIAELCVQKVPGWQGRVNPEDVEINQLCEGLSNQLFRVSLPKPRMDSMVSDSPTNHDVPVPFTSVLFRIYGKDAKSFYDPVYELKVFKTLSRYRIAPQLIAFGDGWRIEEWHASIAVPTKLLNNPSILCQIASQLGRFHKLDQRQDFPRSFSTEPATIKRLRSWASEASKVSFVEPEQRRKLSRLHVDRMVKEAEWLIAYLTQNQNDIVKGQGMDVVFSHNDVQENNILQTQYGLRLIDFEYAHYNYQAYDIANLFCEFTMDYTETHYPFFATDLAAYPDRRTQRMFLSVYLSEYLETPIFPDNDLYILPLMRNVSKFALASHLLWGLWSVIRAPQAPTYDDFDFLVYAKFRFDSYFRMKNIILSRDKEASEEHKEELLKQQLEVQLQADRNKRSEKILSDMRPYIGFFRGVEIGAVALSIGLSLAQHQQRGVAAPNTRVRQNPFAAQQQQQLQGGGSAGWYQQASPMQTAASAPTSAPTSAPGPGGGVTAPWNRVHAPGMETQHAGHSSGPSGFGSSGAESPWGSSTAAGTVPQGMTRTNMGHDPQHHQQSVHSPFGSVSPQPFSKAAPGHPGPDGYHQQQKPQQHHEEHQGAQSAPSGGGFADQLMGAAFNAAAKTAFGGAQSGQGNSNNDEMVGAVMSQVGQNLYQQAEESGWTKFVPWGFDSLRPYFNITHSYVRWKCLFLMIPFVKRLFQPGRNQRHYSGDGANEMDNLEAPTQRSGDPNEGVALRFVPDRRPDMYIPLMSFITYVLAFAVIKGAADDGSFHPDVLYDTATFAAVLSIIELFLARAAGYFVNMTSLRLLDLVCVIGYKYCHLSVYCIARILLSSNVPTAYFWWGLLGYLSLAAAYACLVSLQYFTTYKTAMQAHLEVSGSHTSVLIKPLRAPGRVFFYYAAVLMPSVAATKDIIRVKEERVRMLLKEQLGERQPLAGEYPCHSCTDVPACTLEELLADLPCPKPLTHRRVVSEPCVKRGQQLCATISPAGLRHGGAFRDGPSSTSKDPMKLPGHSTRQPTGHFDTDRSSPGHIRRFDVGDSIALQRGLEVSCNWELIQGPLRVIPDSGSSSSVSRGERTLVSADRLHQEVHRVKREERGPAREEAARSVAHEMSVSLTPLVTPRSTEGDQGGSCGKVGISTHVQTPKILQRRREVPAESSAKPVRRAKSKTAMTTATLSRGTRPLRLGPVRTKACTGSDLRAIRGDIKPRVPTKVLLPCREAPSGKTVSFGENCPALRRPLPRRKGPKRPPCGSWSDTEVALRRPGQRPSRSASMSPRLKPVTVGPRRRPDRAVGGSRAKLEVLPPWQPGKGYSEARRRALQQVRERYLLKRRLFKLWVEVKRDLHARKDTQKAVLSIRGKPPRRGVPPDVCHTRTSLLRNSVKLPAGPPPPATLSEPVRPPARRGAGREGGCAFCDHREVVSDVRARYAAWVSRGAAAWVPVTVKAGSSSSSGGHYLSDYTVEAYHE</sequence>
<gene>
    <name evidence="14" type="ORF">FOZ63_029864</name>
</gene>
<evidence type="ECO:0000256" key="9">
    <source>
        <dbReference type="ARBA" id="ARBA00023034"/>
    </source>
</evidence>
<evidence type="ECO:0000256" key="6">
    <source>
        <dbReference type="ARBA" id="ARBA00022824"/>
    </source>
</evidence>
<dbReference type="PANTHER" id="PTHR22603:SF93">
    <property type="entry name" value="RE24176P"/>
    <property type="match status" value="1"/>
</dbReference>
<evidence type="ECO:0000256" key="11">
    <source>
        <dbReference type="ARBA" id="ARBA00038211"/>
    </source>
</evidence>
<dbReference type="GO" id="GO:0000139">
    <property type="term" value="C:Golgi membrane"/>
    <property type="evidence" value="ECO:0007669"/>
    <property type="project" value="UniProtKB-SubCell"/>
</dbReference>
<keyword evidence="10 13" id="KW-0472">Membrane</keyword>
<proteinExistence type="inferred from homology"/>
<feature type="region of interest" description="Disordered" evidence="12">
    <location>
        <begin position="1257"/>
        <end position="1281"/>
    </location>
</feature>
<evidence type="ECO:0000256" key="1">
    <source>
        <dbReference type="ARBA" id="ARBA00004477"/>
    </source>
</evidence>
<comment type="similarity">
    <text evidence="3">Belongs to the YIF1 family.</text>
</comment>
<keyword evidence="8 13" id="KW-1133">Transmembrane helix</keyword>
<feature type="region of interest" description="Disordered" evidence="12">
    <location>
        <begin position="546"/>
        <end position="717"/>
    </location>
</feature>
<dbReference type="Gene3D" id="3.90.1200.10">
    <property type="match status" value="1"/>
</dbReference>
<feature type="region of interest" description="Disordered" evidence="12">
    <location>
        <begin position="1489"/>
        <end position="1517"/>
    </location>
</feature>
<name>A0A7J6R8F2_PEROL</name>
<dbReference type="GO" id="GO:0006888">
    <property type="term" value="P:endoplasmic reticulum to Golgi vesicle-mediated transport"/>
    <property type="evidence" value="ECO:0007669"/>
    <property type="project" value="InterPro"/>
</dbReference>
<evidence type="ECO:0000256" key="4">
    <source>
        <dbReference type="ARBA" id="ARBA00022448"/>
    </source>
</evidence>
<dbReference type="Pfam" id="PF03878">
    <property type="entry name" value="YIF1"/>
    <property type="match status" value="1"/>
</dbReference>
<dbReference type="GO" id="GO:0015031">
    <property type="term" value="P:protein transport"/>
    <property type="evidence" value="ECO:0007669"/>
    <property type="project" value="UniProtKB-KW"/>
</dbReference>
<dbReference type="GO" id="GO:0004103">
    <property type="term" value="F:choline kinase activity"/>
    <property type="evidence" value="ECO:0007669"/>
    <property type="project" value="TreeGrafter"/>
</dbReference>
<feature type="transmembrane region" description="Helical" evidence="13">
    <location>
        <begin position="947"/>
        <end position="971"/>
    </location>
</feature>
<keyword evidence="6" id="KW-0256">Endoplasmic reticulum</keyword>
<feature type="transmembrane region" description="Helical" evidence="13">
    <location>
        <begin position="1002"/>
        <end position="1021"/>
    </location>
</feature>
<evidence type="ECO:0000256" key="13">
    <source>
        <dbReference type="SAM" id="Phobius"/>
    </source>
</evidence>
<dbReference type="InterPro" id="IPR005578">
    <property type="entry name" value="Yif1_fam"/>
</dbReference>
<dbReference type="EMBL" id="JABANO010027366">
    <property type="protein sequence ID" value="KAF4716958.1"/>
    <property type="molecule type" value="Genomic_DNA"/>
</dbReference>
<dbReference type="CDD" id="cd14021">
    <property type="entry name" value="ChoK-like_euk"/>
    <property type="match status" value="1"/>
</dbReference>
<dbReference type="Pfam" id="PF01633">
    <property type="entry name" value="Choline_kinase"/>
    <property type="match status" value="1"/>
</dbReference>
<dbReference type="Gene3D" id="3.30.200.20">
    <property type="entry name" value="Phosphorylase Kinase, domain 1"/>
    <property type="match status" value="1"/>
</dbReference>
<protein>
    <recommendedName>
        <fullName evidence="16">Choline/ethanolamine kinase</fullName>
    </recommendedName>
</protein>
<dbReference type="SUPFAM" id="SSF56112">
    <property type="entry name" value="Protein kinase-like (PK-like)"/>
    <property type="match status" value="1"/>
</dbReference>
<keyword evidence="5 13" id="KW-0812">Transmembrane</keyword>
<evidence type="ECO:0000313" key="15">
    <source>
        <dbReference type="Proteomes" id="UP000553632"/>
    </source>
</evidence>
<evidence type="ECO:0000256" key="8">
    <source>
        <dbReference type="ARBA" id="ARBA00022989"/>
    </source>
</evidence>
<keyword evidence="15" id="KW-1185">Reference proteome</keyword>
<dbReference type="GO" id="GO:0006646">
    <property type="term" value="P:phosphatidylethanolamine biosynthetic process"/>
    <property type="evidence" value="ECO:0007669"/>
    <property type="project" value="TreeGrafter"/>
</dbReference>
<feature type="region of interest" description="Disordered" evidence="12">
    <location>
        <begin position="816"/>
        <end position="835"/>
    </location>
</feature>
<organism evidence="14 15">
    <name type="scientific">Perkinsus olseni</name>
    <name type="common">Perkinsus atlanticus</name>
    <dbReference type="NCBI Taxonomy" id="32597"/>
    <lineage>
        <taxon>Eukaryota</taxon>
        <taxon>Sar</taxon>
        <taxon>Alveolata</taxon>
        <taxon>Perkinsozoa</taxon>
        <taxon>Perkinsea</taxon>
        <taxon>Perkinsida</taxon>
        <taxon>Perkinsidae</taxon>
        <taxon>Perkinsus</taxon>
    </lineage>
</organism>
<evidence type="ECO:0000256" key="2">
    <source>
        <dbReference type="ARBA" id="ARBA00004653"/>
    </source>
</evidence>
<dbReference type="InterPro" id="IPR011009">
    <property type="entry name" value="Kinase-like_dom_sf"/>
</dbReference>
<feature type="region of interest" description="Disordered" evidence="12">
    <location>
        <begin position="1338"/>
        <end position="1413"/>
    </location>
</feature>
<dbReference type="GO" id="GO:0004305">
    <property type="term" value="F:ethanolamine kinase activity"/>
    <property type="evidence" value="ECO:0007669"/>
    <property type="project" value="TreeGrafter"/>
</dbReference>
<feature type="transmembrane region" description="Helical" evidence="13">
    <location>
        <begin position="889"/>
        <end position="908"/>
    </location>
</feature>
<feature type="compositionally biased region" description="Low complexity" evidence="12">
    <location>
        <begin position="52"/>
        <end position="64"/>
    </location>
</feature>
<comment type="caution">
    <text evidence="14">The sequence shown here is derived from an EMBL/GenBank/DDBJ whole genome shotgun (WGS) entry which is preliminary data.</text>
</comment>
<dbReference type="GO" id="GO:0005789">
    <property type="term" value="C:endoplasmic reticulum membrane"/>
    <property type="evidence" value="ECO:0007669"/>
    <property type="project" value="UniProtKB-SubCell"/>
</dbReference>
<feature type="transmembrane region" description="Helical" evidence="13">
    <location>
        <begin position="852"/>
        <end position="869"/>
    </location>
</feature>
<evidence type="ECO:0000256" key="12">
    <source>
        <dbReference type="SAM" id="MobiDB-lite"/>
    </source>
</evidence>
<feature type="compositionally biased region" description="Basic and acidic residues" evidence="12">
    <location>
        <begin position="39"/>
        <end position="50"/>
    </location>
</feature>
<evidence type="ECO:0000256" key="5">
    <source>
        <dbReference type="ARBA" id="ARBA00022692"/>
    </source>
</evidence>
<accession>A0A7J6R8F2</accession>
<evidence type="ECO:0008006" key="16">
    <source>
        <dbReference type="Google" id="ProtNLM"/>
    </source>
</evidence>
<evidence type="ECO:0000256" key="10">
    <source>
        <dbReference type="ARBA" id="ARBA00023136"/>
    </source>
</evidence>
<feature type="compositionally biased region" description="Low complexity" evidence="12">
    <location>
        <begin position="577"/>
        <end position="595"/>
    </location>
</feature>
<feature type="compositionally biased region" description="Polar residues" evidence="12">
    <location>
        <begin position="636"/>
        <end position="653"/>
    </location>
</feature>
<dbReference type="Proteomes" id="UP000553632">
    <property type="component" value="Unassembled WGS sequence"/>
</dbReference>
<evidence type="ECO:0000256" key="3">
    <source>
        <dbReference type="ARBA" id="ARBA00009727"/>
    </source>
</evidence>
<feature type="region of interest" description="Disordered" evidence="12">
    <location>
        <begin position="33"/>
        <end position="68"/>
    </location>
</feature>
<evidence type="ECO:0000256" key="7">
    <source>
        <dbReference type="ARBA" id="ARBA00022927"/>
    </source>
</evidence>
<comment type="subcellular location">
    <subcellularLocation>
        <location evidence="1">Endoplasmic reticulum membrane</location>
        <topology evidence="1">Multi-pass membrane protein</topology>
    </subcellularLocation>
    <subcellularLocation>
        <location evidence="2">Golgi apparatus membrane</location>
        <topology evidence="2">Multi-pass membrane protein</topology>
    </subcellularLocation>
</comment>
<feature type="compositionally biased region" description="Basic and acidic residues" evidence="12">
    <location>
        <begin position="1130"/>
        <end position="1139"/>
    </location>
</feature>
<reference evidence="14 15" key="1">
    <citation type="submission" date="2020-04" db="EMBL/GenBank/DDBJ databases">
        <title>Perkinsus olseni comparative genomics.</title>
        <authorList>
            <person name="Bogema D.R."/>
        </authorList>
    </citation>
    <scope>NUCLEOTIDE SEQUENCE [LARGE SCALE GENOMIC DNA]</scope>
    <source>
        <strain evidence="14 15">ATCC PRA-207</strain>
    </source>
</reference>
<keyword evidence="9" id="KW-0333">Golgi apparatus</keyword>
<feature type="compositionally biased region" description="Polar residues" evidence="12">
    <location>
        <begin position="661"/>
        <end position="676"/>
    </location>
</feature>
<keyword evidence="7" id="KW-0653">Protein transport</keyword>
<feature type="region of interest" description="Disordered" evidence="12">
    <location>
        <begin position="1100"/>
        <end position="1139"/>
    </location>
</feature>